<evidence type="ECO:0000313" key="2">
    <source>
        <dbReference type="Proteomes" id="UP000011841"/>
    </source>
</evidence>
<name>M4Z746_9BRAD</name>
<evidence type="ECO:0000313" key="1">
    <source>
        <dbReference type="EMBL" id="BAM89062.1"/>
    </source>
</evidence>
<sequence>MQHESVRPPNDLATSTEYDLNLGSNSEANMDLVIERLQRFERANGHDTALRQFMTFAVEFLNSMIMALPPTVPPLFSIACGDRTTLVNSAELDDARSRCWQAIDALDDPRDFQDKTNCAYRAVLCCLMREPPRLDLSETSYWFLSFCEVIEDHSDLLPDLTAKHFPTCGGESAR</sequence>
<dbReference type="HOGENOM" id="CLU_1537153_0_0_5"/>
<dbReference type="EMBL" id="AP012603">
    <property type="protein sequence ID" value="BAM89062.1"/>
    <property type="molecule type" value="Genomic_DNA"/>
</dbReference>
<dbReference type="Proteomes" id="UP000011841">
    <property type="component" value="Chromosome"/>
</dbReference>
<accession>M4Z746</accession>
<organism evidence="1 2">
    <name type="scientific">Bradyrhizobium oligotrophicum S58</name>
    <dbReference type="NCBI Taxonomy" id="1245469"/>
    <lineage>
        <taxon>Bacteria</taxon>
        <taxon>Pseudomonadati</taxon>
        <taxon>Pseudomonadota</taxon>
        <taxon>Alphaproteobacteria</taxon>
        <taxon>Hyphomicrobiales</taxon>
        <taxon>Nitrobacteraceae</taxon>
        <taxon>Bradyrhizobium</taxon>
    </lineage>
</organism>
<gene>
    <name evidence="1" type="ORF">S58_30620</name>
</gene>
<dbReference type="GeneID" id="301816926"/>
<proteinExistence type="predicted"/>
<dbReference type="KEGG" id="aol:S58_30620"/>
<keyword evidence="2" id="KW-1185">Reference proteome</keyword>
<dbReference type="AlphaFoldDB" id="M4Z746"/>
<reference evidence="1 2" key="1">
    <citation type="journal article" date="2013" name="Appl. Environ. Microbiol.">
        <title>Genome analysis suggests that the soil oligotrophic bacterium Agromonas oligotrophica (Bradyrhizobium oligotrophicum) is a nitrogen-fixing symbiont of Aeschynomene indica.</title>
        <authorList>
            <person name="Okubo T."/>
            <person name="Fukushima S."/>
            <person name="Itakura M."/>
            <person name="Oshima K."/>
            <person name="Longtonglang A."/>
            <person name="Teaumroong N."/>
            <person name="Mitsui H."/>
            <person name="Hattori M."/>
            <person name="Hattori R."/>
            <person name="Hattori T."/>
            <person name="Minamisawa K."/>
        </authorList>
    </citation>
    <scope>NUCLEOTIDE SEQUENCE [LARGE SCALE GENOMIC DNA]</scope>
    <source>
        <strain evidence="1 2">S58</strain>
    </source>
</reference>
<dbReference type="RefSeq" id="WP_015666183.1">
    <property type="nucleotide sequence ID" value="NC_020453.1"/>
</dbReference>
<dbReference type="PATRIC" id="fig|1245469.3.peg.3130"/>
<protein>
    <submittedName>
        <fullName evidence="1">Uncharacterized protein</fullName>
    </submittedName>
</protein>